<dbReference type="Gene3D" id="3.80.10.10">
    <property type="entry name" value="Ribonuclease Inhibitor"/>
    <property type="match status" value="1"/>
</dbReference>
<protein>
    <recommendedName>
        <fullName evidence="2">Disease resistance R13L4/SHOC-2-like LRR domain-containing protein</fullName>
    </recommendedName>
</protein>
<dbReference type="Proteomes" id="UP001281410">
    <property type="component" value="Unassembled WGS sequence"/>
</dbReference>
<comment type="caution">
    <text evidence="3">The sequence shown here is derived from an EMBL/GenBank/DDBJ whole genome shotgun (WGS) entry which is preliminary data.</text>
</comment>
<dbReference type="Pfam" id="PF23598">
    <property type="entry name" value="LRR_14"/>
    <property type="match status" value="1"/>
</dbReference>
<dbReference type="AlphaFoldDB" id="A0AAE0AM79"/>
<keyword evidence="4" id="KW-1185">Reference proteome</keyword>
<dbReference type="EMBL" id="JANJYJ010000004">
    <property type="protein sequence ID" value="KAK3220413.1"/>
    <property type="molecule type" value="Genomic_DNA"/>
</dbReference>
<proteinExistence type="predicted"/>
<accession>A0AAE0AM79</accession>
<dbReference type="PANTHER" id="PTHR15140">
    <property type="entry name" value="TUBULIN-SPECIFIC CHAPERONE E"/>
    <property type="match status" value="1"/>
</dbReference>
<keyword evidence="1" id="KW-0677">Repeat</keyword>
<evidence type="ECO:0000313" key="3">
    <source>
        <dbReference type="EMBL" id="KAK3220413.1"/>
    </source>
</evidence>
<dbReference type="InterPro" id="IPR032675">
    <property type="entry name" value="LRR_dom_sf"/>
</dbReference>
<evidence type="ECO:0000313" key="4">
    <source>
        <dbReference type="Proteomes" id="UP001281410"/>
    </source>
</evidence>
<dbReference type="InterPro" id="IPR055414">
    <property type="entry name" value="LRR_R13L4/SHOC2-like"/>
</dbReference>
<dbReference type="SUPFAM" id="SSF52058">
    <property type="entry name" value="L domain-like"/>
    <property type="match status" value="1"/>
</dbReference>
<gene>
    <name evidence="3" type="ORF">Dsin_014383</name>
</gene>
<reference evidence="3" key="1">
    <citation type="journal article" date="2023" name="Plant J.">
        <title>Genome sequences and population genomics provide insights into the demographic history, inbreeding, and mutation load of two 'living fossil' tree species of Dipteronia.</title>
        <authorList>
            <person name="Feng Y."/>
            <person name="Comes H.P."/>
            <person name="Chen J."/>
            <person name="Zhu S."/>
            <person name="Lu R."/>
            <person name="Zhang X."/>
            <person name="Li P."/>
            <person name="Qiu J."/>
            <person name="Olsen K.M."/>
            <person name="Qiu Y."/>
        </authorList>
    </citation>
    <scope>NUCLEOTIDE SEQUENCE</scope>
    <source>
        <strain evidence="3">NBL</strain>
    </source>
</reference>
<dbReference type="PANTHER" id="PTHR15140:SF6">
    <property type="entry name" value="TUBULIN-SPECIFIC CHAPERONE COFACTOR E-LIKE PROTEIN"/>
    <property type="match status" value="1"/>
</dbReference>
<evidence type="ECO:0000256" key="1">
    <source>
        <dbReference type="ARBA" id="ARBA00022737"/>
    </source>
</evidence>
<evidence type="ECO:0000259" key="2">
    <source>
        <dbReference type="Pfam" id="PF23598"/>
    </source>
</evidence>
<sequence length="197" mass="22878">MIGSKEMSECISKLTKLQFLMLRCKDNSYISLDLSLKEHEYLRDLYLIGLLSKERFDNLFPPNLRKLTLLSSRINVNDQLLVLGQLPHLNILRLFSDSYFGKQLIFPSEAFPNLLILKLRSLPNLEEWIVEEGAMKYLNRLEIRDCKQLMKPPQGLVNLKFLKEPVITNMTMGFGEAVEDILRGRNRFFQLGLPVFG</sequence>
<organism evidence="3 4">
    <name type="scientific">Dipteronia sinensis</name>
    <dbReference type="NCBI Taxonomy" id="43782"/>
    <lineage>
        <taxon>Eukaryota</taxon>
        <taxon>Viridiplantae</taxon>
        <taxon>Streptophyta</taxon>
        <taxon>Embryophyta</taxon>
        <taxon>Tracheophyta</taxon>
        <taxon>Spermatophyta</taxon>
        <taxon>Magnoliopsida</taxon>
        <taxon>eudicotyledons</taxon>
        <taxon>Gunneridae</taxon>
        <taxon>Pentapetalae</taxon>
        <taxon>rosids</taxon>
        <taxon>malvids</taxon>
        <taxon>Sapindales</taxon>
        <taxon>Sapindaceae</taxon>
        <taxon>Hippocastanoideae</taxon>
        <taxon>Acereae</taxon>
        <taxon>Dipteronia</taxon>
    </lineage>
</organism>
<feature type="domain" description="Disease resistance R13L4/SHOC-2-like LRR" evidence="2">
    <location>
        <begin position="5"/>
        <end position="164"/>
    </location>
</feature>
<name>A0AAE0AM79_9ROSI</name>